<dbReference type="RefSeq" id="WP_281271613.1">
    <property type="nucleotide sequence ID" value="NZ_QRDJ01000007.1"/>
</dbReference>
<accession>A0A3D9DVV6</accession>
<feature type="transmembrane region" description="Helical" evidence="1">
    <location>
        <begin position="188"/>
        <end position="206"/>
    </location>
</feature>
<dbReference type="PANTHER" id="PTHR23028:SF134">
    <property type="entry name" value="PUTATIVE (AFU_ORTHOLOGUE AFUA_4G08520)-RELATED"/>
    <property type="match status" value="1"/>
</dbReference>
<feature type="transmembrane region" description="Helical" evidence="1">
    <location>
        <begin position="9"/>
        <end position="28"/>
    </location>
</feature>
<feature type="transmembrane region" description="Helical" evidence="1">
    <location>
        <begin position="81"/>
        <end position="99"/>
    </location>
</feature>
<evidence type="ECO:0000259" key="2">
    <source>
        <dbReference type="Pfam" id="PF01757"/>
    </source>
</evidence>
<feature type="domain" description="Acyltransferase 3" evidence="2">
    <location>
        <begin position="5"/>
        <end position="332"/>
    </location>
</feature>
<dbReference type="EMBL" id="QRDJ01000007">
    <property type="protein sequence ID" value="REC94887.1"/>
    <property type="molecule type" value="Genomic_DNA"/>
</dbReference>
<feature type="transmembrane region" description="Helical" evidence="1">
    <location>
        <begin position="248"/>
        <end position="267"/>
    </location>
</feature>
<keyword evidence="1" id="KW-1133">Transmembrane helix</keyword>
<reference evidence="3 4" key="1">
    <citation type="submission" date="2018-07" db="EMBL/GenBank/DDBJ databases">
        <title>Genomic Encyclopedia of Type Strains, Phase IV (KMG-IV): sequencing the most valuable type-strain genomes for metagenomic binning, comparative biology and taxonomic classification.</title>
        <authorList>
            <person name="Goeker M."/>
        </authorList>
    </citation>
    <scope>NUCLEOTIDE SEQUENCE [LARGE SCALE GENOMIC DNA]</scope>
    <source>
        <strain evidence="3 4">DSM 14324</strain>
    </source>
</reference>
<evidence type="ECO:0000256" key="1">
    <source>
        <dbReference type="SAM" id="Phobius"/>
    </source>
</evidence>
<feature type="transmembrane region" description="Helical" evidence="1">
    <location>
        <begin position="279"/>
        <end position="298"/>
    </location>
</feature>
<keyword evidence="4" id="KW-1185">Reference proteome</keyword>
<proteinExistence type="predicted"/>
<evidence type="ECO:0000313" key="3">
    <source>
        <dbReference type="EMBL" id="REC94887.1"/>
    </source>
</evidence>
<feature type="transmembrane region" description="Helical" evidence="1">
    <location>
        <begin position="313"/>
        <end position="333"/>
    </location>
</feature>
<keyword evidence="1" id="KW-0472">Membrane</keyword>
<dbReference type="GO" id="GO:0016747">
    <property type="term" value="F:acyltransferase activity, transferring groups other than amino-acyl groups"/>
    <property type="evidence" value="ECO:0007669"/>
    <property type="project" value="InterPro"/>
</dbReference>
<gene>
    <name evidence="3" type="ORF">C8D72_1716</name>
</gene>
<dbReference type="Pfam" id="PF01757">
    <property type="entry name" value="Acyl_transf_3"/>
    <property type="match status" value="1"/>
</dbReference>
<dbReference type="AlphaFoldDB" id="A0A3D9DVV6"/>
<feature type="transmembrane region" description="Helical" evidence="1">
    <location>
        <begin position="40"/>
        <end position="60"/>
    </location>
</feature>
<dbReference type="InterPro" id="IPR002656">
    <property type="entry name" value="Acyl_transf_3_dom"/>
</dbReference>
<dbReference type="InterPro" id="IPR050879">
    <property type="entry name" value="Acyltransferase_3"/>
</dbReference>
<keyword evidence="1" id="KW-0812">Transmembrane</keyword>
<dbReference type="PANTHER" id="PTHR23028">
    <property type="entry name" value="ACETYLTRANSFERASE"/>
    <property type="match status" value="1"/>
</dbReference>
<organism evidence="3 4">
    <name type="scientific">Kushneria indalinina DSM 14324</name>
    <dbReference type="NCBI Taxonomy" id="1122140"/>
    <lineage>
        <taxon>Bacteria</taxon>
        <taxon>Pseudomonadati</taxon>
        <taxon>Pseudomonadota</taxon>
        <taxon>Gammaproteobacteria</taxon>
        <taxon>Oceanospirillales</taxon>
        <taxon>Halomonadaceae</taxon>
        <taxon>Kushneria</taxon>
    </lineage>
</organism>
<feature type="transmembrane region" description="Helical" evidence="1">
    <location>
        <begin position="154"/>
        <end position="176"/>
    </location>
</feature>
<protein>
    <submittedName>
        <fullName evidence="3">Peptidoglycan/LPS O-acetylase OafA/YrhL</fullName>
    </submittedName>
</protein>
<name>A0A3D9DVV6_9GAMM</name>
<evidence type="ECO:0000313" key="4">
    <source>
        <dbReference type="Proteomes" id="UP000256334"/>
    </source>
</evidence>
<feature type="transmembrane region" description="Helical" evidence="1">
    <location>
        <begin position="124"/>
        <end position="147"/>
    </location>
</feature>
<feature type="transmembrane region" description="Helical" evidence="1">
    <location>
        <begin position="218"/>
        <end position="236"/>
    </location>
</feature>
<sequence length="362" mass="41436">MRRVHSIDYLRGMMALSVVMYHYTAYSLGVPGSESLLGRLGIYAVSTFYIISGMSMFIVYQNERWSLKALTSFVLKRYFRIAPVFWLAILLPALWYAVIKDHYYDGYRLFSNIFLFFGFYDPRAYIPGGGWSIGNEMVFYAFFPLIIVASRNCWLFVGVLATLFLVYCYFAFFVLSPDKGLVVQWGEYINPLNQIFLFAAGVALAWGRKLFGSPSKVIVCVTLLVSLLLFVFYPVSGDRINIVTGVNRILFTFFCVGVCFSLLNLDFELRPALSSFLQFFGDISYSLYLLHIALYFYVQNLILKKLGADSDFLKFFILFFFSLPLAVLVSYLVHQYLEKPAIRFAKTITASKNRVSAMSTNA</sequence>
<dbReference type="Proteomes" id="UP000256334">
    <property type="component" value="Unassembled WGS sequence"/>
</dbReference>
<comment type="caution">
    <text evidence="3">The sequence shown here is derived from an EMBL/GenBank/DDBJ whole genome shotgun (WGS) entry which is preliminary data.</text>
</comment>